<feature type="domain" description="HNH endonuclease 5" evidence="1">
    <location>
        <begin position="49"/>
        <end position="79"/>
    </location>
</feature>
<dbReference type="Proteomes" id="UP000515756">
    <property type="component" value="Chromosome"/>
</dbReference>
<proteinExistence type="predicted"/>
<dbReference type="EMBL" id="AP021927">
    <property type="protein sequence ID" value="BBQ32293.1"/>
    <property type="molecule type" value="Genomic_DNA"/>
</dbReference>
<evidence type="ECO:0000259" key="1">
    <source>
        <dbReference type="Pfam" id="PF14279"/>
    </source>
</evidence>
<dbReference type="InterPro" id="IPR029471">
    <property type="entry name" value="HNH_5"/>
</dbReference>
<dbReference type="Pfam" id="PF14279">
    <property type="entry name" value="HNH_5"/>
    <property type="match status" value="1"/>
</dbReference>
<accession>A0A6S4TZ78</accession>
<gene>
    <name evidence="2" type="ORF">WP2W18E01_38750</name>
</gene>
<evidence type="ECO:0000313" key="3">
    <source>
        <dbReference type="Proteomes" id="UP000515756"/>
    </source>
</evidence>
<dbReference type="InterPro" id="IPR003615">
    <property type="entry name" value="HNH_nuc"/>
</dbReference>
<dbReference type="CDD" id="cd00085">
    <property type="entry name" value="HNHc"/>
    <property type="match status" value="1"/>
</dbReference>
<name>A0A6S4TZ78_AERCA</name>
<reference evidence="2 3" key="1">
    <citation type="submission" date="2019-12" db="EMBL/GenBank/DDBJ databases">
        <title>complete genome sequences of Aeromonas caviae str. WP2-W18-ESBL-01 isolated from wastewater treatment plant effluent.</title>
        <authorList>
            <person name="Sekizuka T."/>
            <person name="Itokawa K."/>
            <person name="Yatsu K."/>
            <person name="Inamine Y."/>
            <person name="Kuroda M."/>
        </authorList>
    </citation>
    <scope>NUCLEOTIDE SEQUENCE [LARGE SCALE GENOMIC DNA]</scope>
    <source>
        <strain evidence="2 3">WP2-W18-ESBL-01</strain>
    </source>
</reference>
<protein>
    <recommendedName>
        <fullName evidence="1">HNH endonuclease 5 domain-containing protein</fullName>
    </recommendedName>
</protein>
<evidence type="ECO:0000313" key="2">
    <source>
        <dbReference type="EMBL" id="BBQ32293.1"/>
    </source>
</evidence>
<dbReference type="AlphaFoldDB" id="A0A6S4TZ78"/>
<sequence length="122" mass="13649">MGNIAKHRHQAAVRQSFHCFYCGLPMWESSPTAFINQHGLTKAEASLLQCTGEHLHPKGEGGSDKSHNIVAACKHCNQTRHKSSKIMTPTQYRQKVQKRLNKGAWFPEGVIRKAKGKRTTAV</sequence>
<organism evidence="2 3">
    <name type="scientific">Aeromonas caviae</name>
    <name type="common">Aeromonas punctata</name>
    <dbReference type="NCBI Taxonomy" id="648"/>
    <lineage>
        <taxon>Bacteria</taxon>
        <taxon>Pseudomonadati</taxon>
        <taxon>Pseudomonadota</taxon>
        <taxon>Gammaproteobacteria</taxon>
        <taxon>Aeromonadales</taxon>
        <taxon>Aeromonadaceae</taxon>
        <taxon>Aeromonas</taxon>
    </lineage>
</organism>
<dbReference type="Gene3D" id="1.10.30.50">
    <property type="match status" value="1"/>
</dbReference>
<dbReference type="RefSeq" id="WP_182935450.1">
    <property type="nucleotide sequence ID" value="NZ_AP021927.1"/>
</dbReference>